<keyword evidence="12" id="KW-1185">Reference proteome</keyword>
<dbReference type="PRINTS" id="PR00114">
    <property type="entry name" value="STPHPHTASE"/>
</dbReference>
<feature type="region of interest" description="Disordered" evidence="9">
    <location>
        <begin position="420"/>
        <end position="477"/>
    </location>
</feature>
<evidence type="ECO:0000256" key="3">
    <source>
        <dbReference type="ARBA" id="ARBA00022801"/>
    </source>
</evidence>
<comment type="catalytic activity">
    <reaction evidence="6">
        <text>O-phospho-L-seryl-[protein] + H2O = L-seryl-[protein] + phosphate</text>
        <dbReference type="Rhea" id="RHEA:20629"/>
        <dbReference type="Rhea" id="RHEA-COMP:9863"/>
        <dbReference type="Rhea" id="RHEA-COMP:11604"/>
        <dbReference type="ChEBI" id="CHEBI:15377"/>
        <dbReference type="ChEBI" id="CHEBI:29999"/>
        <dbReference type="ChEBI" id="CHEBI:43474"/>
        <dbReference type="ChEBI" id="CHEBI:83421"/>
        <dbReference type="EC" id="3.1.3.16"/>
    </reaction>
</comment>
<keyword evidence="5" id="KW-0464">Manganese</keyword>
<evidence type="ECO:0000313" key="11">
    <source>
        <dbReference type="EMBL" id="KAK8837659.1"/>
    </source>
</evidence>
<feature type="domain" description="Serine/threonine specific protein phosphatases" evidence="10">
    <location>
        <begin position="129"/>
        <end position="134"/>
    </location>
</feature>
<name>A0ABR2GUP5_9EUKA</name>
<dbReference type="InterPro" id="IPR006186">
    <property type="entry name" value="Ser/Thr-sp_prot-phosphatase"/>
</dbReference>
<dbReference type="PANTHER" id="PTHR11668:SF300">
    <property type="entry name" value="SERINE_THREONINE-PROTEIN PHOSPHATASE"/>
    <property type="match status" value="1"/>
</dbReference>
<evidence type="ECO:0000256" key="9">
    <source>
        <dbReference type="SAM" id="MobiDB-lite"/>
    </source>
</evidence>
<dbReference type="PANTHER" id="PTHR11668">
    <property type="entry name" value="SERINE/THREONINE PROTEIN PHOSPHATASE"/>
    <property type="match status" value="1"/>
</dbReference>
<dbReference type="EMBL" id="JAPFFF010000058">
    <property type="protein sequence ID" value="KAK8837659.1"/>
    <property type="molecule type" value="Genomic_DNA"/>
</dbReference>
<dbReference type="Proteomes" id="UP001470230">
    <property type="component" value="Unassembled WGS sequence"/>
</dbReference>
<protein>
    <recommendedName>
        <fullName evidence="8">Serine/threonine-protein phosphatase</fullName>
        <ecNumber evidence="8">3.1.3.16</ecNumber>
    </recommendedName>
</protein>
<evidence type="ECO:0000313" key="12">
    <source>
        <dbReference type="Proteomes" id="UP001470230"/>
    </source>
</evidence>
<keyword evidence="3 8" id="KW-0378">Hydrolase</keyword>
<evidence type="ECO:0000256" key="5">
    <source>
        <dbReference type="ARBA" id="ARBA00023211"/>
    </source>
</evidence>
<comment type="cofactor">
    <cofactor evidence="1">
        <name>Mn(2+)</name>
        <dbReference type="ChEBI" id="CHEBI:29035"/>
    </cofactor>
</comment>
<comment type="similarity">
    <text evidence="8">Belongs to the PPP phosphatase family.</text>
</comment>
<dbReference type="InterPro" id="IPR004843">
    <property type="entry name" value="Calcineurin-like_PHP"/>
</dbReference>
<evidence type="ECO:0000256" key="7">
    <source>
        <dbReference type="ARBA" id="ARBA00048336"/>
    </source>
</evidence>
<dbReference type="EC" id="3.1.3.16" evidence="8"/>
<dbReference type="PROSITE" id="PS00125">
    <property type="entry name" value="SER_THR_PHOSPHATASE"/>
    <property type="match status" value="1"/>
</dbReference>
<dbReference type="Pfam" id="PF00149">
    <property type="entry name" value="Metallophos"/>
    <property type="match status" value="1"/>
</dbReference>
<comment type="catalytic activity">
    <reaction evidence="7 8">
        <text>O-phospho-L-threonyl-[protein] + H2O = L-threonyl-[protein] + phosphate</text>
        <dbReference type="Rhea" id="RHEA:47004"/>
        <dbReference type="Rhea" id="RHEA-COMP:11060"/>
        <dbReference type="Rhea" id="RHEA-COMP:11605"/>
        <dbReference type="ChEBI" id="CHEBI:15377"/>
        <dbReference type="ChEBI" id="CHEBI:30013"/>
        <dbReference type="ChEBI" id="CHEBI:43474"/>
        <dbReference type="ChEBI" id="CHEBI:61977"/>
        <dbReference type="EC" id="3.1.3.16"/>
    </reaction>
</comment>
<organism evidence="11 12">
    <name type="scientific">Tritrichomonas musculus</name>
    <dbReference type="NCBI Taxonomy" id="1915356"/>
    <lineage>
        <taxon>Eukaryota</taxon>
        <taxon>Metamonada</taxon>
        <taxon>Parabasalia</taxon>
        <taxon>Tritrichomonadida</taxon>
        <taxon>Tritrichomonadidae</taxon>
        <taxon>Tritrichomonas</taxon>
    </lineage>
</organism>
<dbReference type="SMART" id="SM00156">
    <property type="entry name" value="PP2Ac"/>
    <property type="match status" value="1"/>
</dbReference>
<dbReference type="InterPro" id="IPR029052">
    <property type="entry name" value="Metallo-depent_PP-like"/>
</dbReference>
<sequence>MNEHASYIYDAYSFIHSLPNEQLLQVGNLEVEGSPIPSFDEDLLISLCEDVTKIFEKEENTLEIEGDIIVVGDIHGSFHDLLRILRYTETCNFKVIFLGDYVDRGNFSLECITLLFAMKILKPNDFYLLRGNHEFNSMCSCYGFKNEILNYHNPQKSNQMENEKIKSKKTDEINFNFDDVEKDQSRLNDDVYFANHSNMNCYKYTENLYNAFMKAFSFLPICAIINNTSICIHGGLTPLLDKVENIQKQIQRPITDFDQSLLLSDIIWGDPTKKQSQIYSENQRGRGKLFNGPAVVNFLRNNNLKRLIRGHECVNNGIEILFNEKCITVFSASSYSCNMGNSSGILKIYQNEDKIEPIVFPPIYRLKKCDSNYYKVQSYIQNKMKNIKSKKNFLLSFAHINGSHSEHIVISQFHTSRASARNHHQNEVGLNSENSQEKESFDKIPNGGFSGRRKSTFHSLLPPMKSPSHRKSLNSPYICTPKISSQNSDITLNRCEYYE</sequence>
<comment type="caution">
    <text evidence="11">The sequence shown here is derived from an EMBL/GenBank/DDBJ whole genome shotgun (WGS) entry which is preliminary data.</text>
</comment>
<evidence type="ECO:0000256" key="6">
    <source>
        <dbReference type="ARBA" id="ARBA00047761"/>
    </source>
</evidence>
<keyword evidence="4" id="KW-0904">Protein phosphatase</keyword>
<dbReference type="Gene3D" id="3.60.21.10">
    <property type="match status" value="1"/>
</dbReference>
<evidence type="ECO:0000256" key="2">
    <source>
        <dbReference type="ARBA" id="ARBA00022723"/>
    </source>
</evidence>
<accession>A0ABR2GUP5</accession>
<evidence type="ECO:0000256" key="4">
    <source>
        <dbReference type="ARBA" id="ARBA00022912"/>
    </source>
</evidence>
<dbReference type="InterPro" id="IPR050341">
    <property type="entry name" value="PP1_catalytic_subunit"/>
</dbReference>
<evidence type="ECO:0000259" key="10">
    <source>
        <dbReference type="PROSITE" id="PS00125"/>
    </source>
</evidence>
<evidence type="ECO:0000256" key="8">
    <source>
        <dbReference type="RuleBase" id="RU004273"/>
    </source>
</evidence>
<keyword evidence="2" id="KW-0479">Metal-binding</keyword>
<evidence type="ECO:0000256" key="1">
    <source>
        <dbReference type="ARBA" id="ARBA00001936"/>
    </source>
</evidence>
<reference evidence="11 12" key="1">
    <citation type="submission" date="2024-04" db="EMBL/GenBank/DDBJ databases">
        <title>Tritrichomonas musculus Genome.</title>
        <authorList>
            <person name="Alves-Ferreira E."/>
            <person name="Grigg M."/>
            <person name="Lorenzi H."/>
            <person name="Galac M."/>
        </authorList>
    </citation>
    <scope>NUCLEOTIDE SEQUENCE [LARGE SCALE GENOMIC DNA]</scope>
    <source>
        <strain evidence="11 12">EAF2021</strain>
    </source>
</reference>
<dbReference type="SUPFAM" id="SSF56300">
    <property type="entry name" value="Metallo-dependent phosphatases"/>
    <property type="match status" value="1"/>
</dbReference>
<dbReference type="CDD" id="cd00144">
    <property type="entry name" value="MPP_PPP_family"/>
    <property type="match status" value="1"/>
</dbReference>
<gene>
    <name evidence="11" type="ORF">M9Y10_036193</name>
</gene>
<proteinExistence type="inferred from homology"/>